<evidence type="ECO:0000313" key="2">
    <source>
        <dbReference type="Proteomes" id="UP001372834"/>
    </source>
</evidence>
<dbReference type="Proteomes" id="UP001372834">
    <property type="component" value="Unassembled WGS sequence"/>
</dbReference>
<sequence length="105" mass="11880">MVDYFTLTLVKLFSNCNNVANILVLVEQPSHANIIIGFSTLAAMVCPQQTKKLTGDIAEEEKKDATGRDDAEFYDRNDATAFPARSRIPNFLHVTQIRSIWFERS</sequence>
<organism evidence="1 2">
    <name type="scientific">Polyplax serrata</name>
    <name type="common">Common mouse louse</name>
    <dbReference type="NCBI Taxonomy" id="468196"/>
    <lineage>
        <taxon>Eukaryota</taxon>
        <taxon>Metazoa</taxon>
        <taxon>Ecdysozoa</taxon>
        <taxon>Arthropoda</taxon>
        <taxon>Hexapoda</taxon>
        <taxon>Insecta</taxon>
        <taxon>Pterygota</taxon>
        <taxon>Neoptera</taxon>
        <taxon>Paraneoptera</taxon>
        <taxon>Psocodea</taxon>
        <taxon>Troctomorpha</taxon>
        <taxon>Phthiraptera</taxon>
        <taxon>Anoplura</taxon>
        <taxon>Polyplacidae</taxon>
        <taxon>Polyplax</taxon>
    </lineage>
</organism>
<gene>
    <name evidence="1" type="ORF">RUM43_011159</name>
</gene>
<name>A0AAN8PUA7_POLSC</name>
<accession>A0AAN8PUA7</accession>
<evidence type="ECO:0000313" key="1">
    <source>
        <dbReference type="EMBL" id="KAK6620863.1"/>
    </source>
</evidence>
<comment type="caution">
    <text evidence="1">The sequence shown here is derived from an EMBL/GenBank/DDBJ whole genome shotgun (WGS) entry which is preliminary data.</text>
</comment>
<dbReference type="AlphaFoldDB" id="A0AAN8PUA7"/>
<reference evidence="1 2" key="1">
    <citation type="submission" date="2023-10" db="EMBL/GenBank/DDBJ databases">
        <title>Genomes of two closely related lineages of the louse Polyplax serrata with different host specificities.</title>
        <authorList>
            <person name="Martinu J."/>
            <person name="Tarabai H."/>
            <person name="Stefka J."/>
            <person name="Hypsa V."/>
        </authorList>
    </citation>
    <scope>NUCLEOTIDE SEQUENCE [LARGE SCALE GENOMIC DNA]</scope>
    <source>
        <strain evidence="1">HR10_N</strain>
    </source>
</reference>
<dbReference type="EMBL" id="JAWJWE010000039">
    <property type="protein sequence ID" value="KAK6620863.1"/>
    <property type="molecule type" value="Genomic_DNA"/>
</dbReference>
<proteinExistence type="predicted"/>
<protein>
    <submittedName>
        <fullName evidence="1">Uncharacterized protein</fullName>
    </submittedName>
</protein>